<gene>
    <name evidence="2" type="ORF">GCM10007852_36350</name>
</gene>
<dbReference type="Proteomes" id="UP001156601">
    <property type="component" value="Unassembled WGS sequence"/>
</dbReference>
<reference evidence="2" key="1">
    <citation type="journal article" date="2014" name="Int. J. Syst. Evol. Microbiol.">
        <title>Complete genome sequence of Corynebacterium casei LMG S-19264T (=DSM 44701T), isolated from a smear-ripened cheese.</title>
        <authorList>
            <consortium name="US DOE Joint Genome Institute (JGI-PGF)"/>
            <person name="Walter F."/>
            <person name="Albersmeier A."/>
            <person name="Kalinowski J."/>
            <person name="Ruckert C."/>
        </authorList>
    </citation>
    <scope>NUCLEOTIDE SEQUENCE</scope>
    <source>
        <strain evidence="2">NBRC 110023</strain>
    </source>
</reference>
<evidence type="ECO:0000313" key="2">
    <source>
        <dbReference type="EMBL" id="GLR72727.1"/>
    </source>
</evidence>
<dbReference type="SFLD" id="SFLDG00358">
    <property type="entry name" value="Main_(cytGST)"/>
    <property type="match status" value="1"/>
</dbReference>
<proteinExistence type="predicted"/>
<dbReference type="Gene3D" id="1.20.1050.10">
    <property type="match status" value="1"/>
</dbReference>
<dbReference type="InterPro" id="IPR036249">
    <property type="entry name" value="Thioredoxin-like_sf"/>
</dbReference>
<dbReference type="InterPro" id="IPR040079">
    <property type="entry name" value="Glutathione_S-Trfase"/>
</dbReference>
<dbReference type="InterPro" id="IPR004045">
    <property type="entry name" value="Glutathione_S-Trfase_N"/>
</dbReference>
<keyword evidence="3" id="KW-1185">Reference proteome</keyword>
<dbReference type="EMBL" id="BSOT01000012">
    <property type="protein sequence ID" value="GLR72727.1"/>
    <property type="molecule type" value="Genomic_DNA"/>
</dbReference>
<feature type="domain" description="GST N-terminal" evidence="1">
    <location>
        <begin position="1"/>
        <end position="79"/>
    </location>
</feature>
<dbReference type="Gene3D" id="3.40.30.10">
    <property type="entry name" value="Glutaredoxin"/>
    <property type="match status" value="1"/>
</dbReference>
<dbReference type="PANTHER" id="PTHR44051">
    <property type="entry name" value="GLUTATHIONE S-TRANSFERASE-RELATED"/>
    <property type="match status" value="1"/>
</dbReference>
<dbReference type="PROSITE" id="PS50404">
    <property type="entry name" value="GST_NTER"/>
    <property type="match status" value="1"/>
</dbReference>
<accession>A0AA37T0Q3</accession>
<name>A0AA37T0Q3_9ALTE</name>
<organism evidence="2 3">
    <name type="scientific">Agaribacter marinus</name>
    <dbReference type="NCBI Taxonomy" id="1431249"/>
    <lineage>
        <taxon>Bacteria</taxon>
        <taxon>Pseudomonadati</taxon>
        <taxon>Pseudomonadota</taxon>
        <taxon>Gammaproteobacteria</taxon>
        <taxon>Alteromonadales</taxon>
        <taxon>Alteromonadaceae</taxon>
        <taxon>Agaribacter</taxon>
    </lineage>
</organism>
<dbReference type="RefSeq" id="WP_284219143.1">
    <property type="nucleotide sequence ID" value="NZ_BSOT01000012.1"/>
</dbReference>
<dbReference type="Pfam" id="PF13417">
    <property type="entry name" value="GST_N_3"/>
    <property type="match status" value="1"/>
</dbReference>
<comment type="caution">
    <text evidence="2">The sequence shown here is derived from an EMBL/GenBank/DDBJ whole genome shotgun (WGS) entry which is preliminary data.</text>
</comment>
<dbReference type="AlphaFoldDB" id="A0AA37T0Q3"/>
<dbReference type="InterPro" id="IPR036282">
    <property type="entry name" value="Glutathione-S-Trfase_C_sf"/>
</dbReference>
<protein>
    <submittedName>
        <fullName evidence="2">Glutathione S-transferase</fullName>
    </submittedName>
</protein>
<evidence type="ECO:0000259" key="1">
    <source>
        <dbReference type="PROSITE" id="PS50404"/>
    </source>
</evidence>
<sequence length="198" mass="22090">MKHYYNPMSRAALTDWMLKELDIKYEQISIDLTRVTPELIALREINPMGKVPALVDDTNVITEVAAICAYLADKYPEKKLAPDMQSSVRGIYYRYMFVTGNTLEPALTLAVSGFEHPNPATAGWGDTSRVISTIESMTPEAAWALGERFSAADIVFGGLLDSLVRFGTLDASAKVIAYVERLRKRQAYKEAHRALLDL</sequence>
<reference evidence="2" key="2">
    <citation type="submission" date="2023-01" db="EMBL/GenBank/DDBJ databases">
        <title>Draft genome sequence of Agaribacter marinus strain NBRC 110023.</title>
        <authorList>
            <person name="Sun Q."/>
            <person name="Mori K."/>
        </authorList>
    </citation>
    <scope>NUCLEOTIDE SEQUENCE</scope>
    <source>
        <strain evidence="2">NBRC 110023</strain>
    </source>
</reference>
<dbReference type="SUPFAM" id="SSF47616">
    <property type="entry name" value="GST C-terminal domain-like"/>
    <property type="match status" value="1"/>
</dbReference>
<dbReference type="SUPFAM" id="SSF52833">
    <property type="entry name" value="Thioredoxin-like"/>
    <property type="match status" value="1"/>
</dbReference>
<dbReference type="PANTHER" id="PTHR44051:SF8">
    <property type="entry name" value="GLUTATHIONE S-TRANSFERASE GSTA"/>
    <property type="match status" value="1"/>
</dbReference>
<dbReference type="CDD" id="cd03046">
    <property type="entry name" value="GST_N_GTT1_like"/>
    <property type="match status" value="1"/>
</dbReference>
<dbReference type="SFLD" id="SFLDS00019">
    <property type="entry name" value="Glutathione_Transferase_(cytos"/>
    <property type="match status" value="1"/>
</dbReference>
<evidence type="ECO:0000313" key="3">
    <source>
        <dbReference type="Proteomes" id="UP001156601"/>
    </source>
</evidence>